<evidence type="ECO:0000256" key="9">
    <source>
        <dbReference type="ARBA" id="ARBA00023004"/>
    </source>
</evidence>
<dbReference type="AlphaFoldDB" id="A0A1W1ZNN4"/>
<feature type="domain" description="Cytochrome c" evidence="12">
    <location>
        <begin position="73"/>
        <end position="172"/>
    </location>
</feature>
<dbReference type="Pfam" id="PF00034">
    <property type="entry name" value="Cytochrom_C"/>
    <property type="match status" value="1"/>
</dbReference>
<evidence type="ECO:0000256" key="2">
    <source>
        <dbReference type="ARBA" id="ARBA00022448"/>
    </source>
</evidence>
<keyword evidence="6 11" id="KW-0479">Metal-binding</keyword>
<accession>A0A1W1ZNN4</accession>
<gene>
    <name evidence="13" type="ORF">SAMN06295998_10236</name>
</gene>
<dbReference type="Proteomes" id="UP000192330">
    <property type="component" value="Unassembled WGS sequence"/>
</dbReference>
<dbReference type="PANTHER" id="PTHR11961">
    <property type="entry name" value="CYTOCHROME C"/>
    <property type="match status" value="1"/>
</dbReference>
<dbReference type="RefSeq" id="WP_084350359.1">
    <property type="nucleotide sequence ID" value="NZ_FWYD01000002.1"/>
</dbReference>
<dbReference type="SUPFAM" id="SSF46626">
    <property type="entry name" value="Cytochrome c"/>
    <property type="match status" value="1"/>
</dbReference>
<keyword evidence="5" id="KW-0812">Transmembrane</keyword>
<dbReference type="OrthoDB" id="9805828at2"/>
<keyword evidence="9 11" id="KW-0408">Iron</keyword>
<evidence type="ECO:0000256" key="7">
    <source>
        <dbReference type="ARBA" id="ARBA00022982"/>
    </source>
</evidence>
<keyword evidence="7" id="KW-0249">Electron transport</keyword>
<keyword evidence="10" id="KW-0472">Membrane</keyword>
<dbReference type="PROSITE" id="PS51007">
    <property type="entry name" value="CYTC"/>
    <property type="match status" value="1"/>
</dbReference>
<comment type="subcellular location">
    <subcellularLocation>
        <location evidence="1">Cell membrane</location>
        <topology evidence="1">Single-pass membrane protein</topology>
    </subcellularLocation>
</comment>
<protein>
    <submittedName>
        <fullName evidence="13">Cytochrome c</fullName>
    </submittedName>
</protein>
<evidence type="ECO:0000256" key="6">
    <source>
        <dbReference type="ARBA" id="ARBA00022723"/>
    </source>
</evidence>
<dbReference type="Gene3D" id="1.10.760.10">
    <property type="entry name" value="Cytochrome c-like domain"/>
    <property type="match status" value="1"/>
</dbReference>
<keyword evidence="2" id="KW-0813">Transport</keyword>
<evidence type="ECO:0000256" key="5">
    <source>
        <dbReference type="ARBA" id="ARBA00022692"/>
    </source>
</evidence>
<evidence type="ECO:0000313" key="13">
    <source>
        <dbReference type="EMBL" id="SMC49984.1"/>
    </source>
</evidence>
<evidence type="ECO:0000256" key="3">
    <source>
        <dbReference type="ARBA" id="ARBA00022475"/>
    </source>
</evidence>
<evidence type="ECO:0000256" key="8">
    <source>
        <dbReference type="ARBA" id="ARBA00022989"/>
    </source>
</evidence>
<dbReference type="GO" id="GO:0046872">
    <property type="term" value="F:metal ion binding"/>
    <property type="evidence" value="ECO:0007669"/>
    <property type="project" value="UniProtKB-KW"/>
</dbReference>
<evidence type="ECO:0000256" key="4">
    <source>
        <dbReference type="ARBA" id="ARBA00022617"/>
    </source>
</evidence>
<sequence length="173" mass="18284">MLDTMTLTKILGAFCGALLIFLVGKWAAESLYHVGAGGHGEEHAMGYAIETGGDSTSEEPAEEVDFAALLEAADPEKGAKVFSKCRACHKVEPDANGTGPTLYQVVGREVDSVDGFAYSGALEKVADVWTPEHLNGFLENPKGYAPGTKMSFAGLKKPEDRADLIAYLDTLGG</sequence>
<keyword evidence="4 11" id="KW-0349">Heme</keyword>
<dbReference type="InterPro" id="IPR009056">
    <property type="entry name" value="Cyt_c-like_dom"/>
</dbReference>
<name>A0A1W1ZNN4_9RHOB</name>
<evidence type="ECO:0000256" key="11">
    <source>
        <dbReference type="PROSITE-ProRule" id="PRU00433"/>
    </source>
</evidence>
<dbReference type="PRINTS" id="PR00604">
    <property type="entry name" value="CYTCHRMECIAB"/>
</dbReference>
<proteinExistence type="predicted"/>
<dbReference type="InterPro" id="IPR002327">
    <property type="entry name" value="Cyt_c_1A/1B"/>
</dbReference>
<keyword evidence="14" id="KW-1185">Reference proteome</keyword>
<keyword evidence="3" id="KW-1003">Cell membrane</keyword>
<organism evidence="13 14">
    <name type="scientific">Primorskyibacter flagellatus</name>
    <dbReference type="NCBI Taxonomy" id="1387277"/>
    <lineage>
        <taxon>Bacteria</taxon>
        <taxon>Pseudomonadati</taxon>
        <taxon>Pseudomonadota</taxon>
        <taxon>Alphaproteobacteria</taxon>
        <taxon>Rhodobacterales</taxon>
        <taxon>Roseobacteraceae</taxon>
        <taxon>Primorskyibacter</taxon>
    </lineage>
</organism>
<dbReference type="GO" id="GO:0005886">
    <property type="term" value="C:plasma membrane"/>
    <property type="evidence" value="ECO:0007669"/>
    <property type="project" value="UniProtKB-SubCell"/>
</dbReference>
<evidence type="ECO:0000313" key="14">
    <source>
        <dbReference type="Proteomes" id="UP000192330"/>
    </source>
</evidence>
<dbReference type="EMBL" id="FWYD01000002">
    <property type="protein sequence ID" value="SMC49984.1"/>
    <property type="molecule type" value="Genomic_DNA"/>
</dbReference>
<dbReference type="STRING" id="1387277.SAMN06295998_10236"/>
<evidence type="ECO:0000259" key="12">
    <source>
        <dbReference type="PROSITE" id="PS51007"/>
    </source>
</evidence>
<dbReference type="GO" id="GO:0009055">
    <property type="term" value="F:electron transfer activity"/>
    <property type="evidence" value="ECO:0007669"/>
    <property type="project" value="InterPro"/>
</dbReference>
<reference evidence="13 14" key="1">
    <citation type="submission" date="2017-04" db="EMBL/GenBank/DDBJ databases">
        <authorList>
            <person name="Afonso C.L."/>
            <person name="Miller P.J."/>
            <person name="Scott M.A."/>
            <person name="Spackman E."/>
            <person name="Goraichik I."/>
            <person name="Dimitrov K.M."/>
            <person name="Suarez D.L."/>
            <person name="Swayne D.E."/>
        </authorList>
    </citation>
    <scope>NUCLEOTIDE SEQUENCE [LARGE SCALE GENOMIC DNA]</scope>
    <source>
        <strain evidence="13 14">CGMCC 1.12644</strain>
    </source>
</reference>
<dbReference type="FunFam" id="1.10.760.10:FF:000026">
    <property type="entry name" value="Cytochrome C, membrane-bound"/>
    <property type="match status" value="1"/>
</dbReference>
<dbReference type="GO" id="GO:0020037">
    <property type="term" value="F:heme binding"/>
    <property type="evidence" value="ECO:0007669"/>
    <property type="project" value="InterPro"/>
</dbReference>
<keyword evidence="8" id="KW-1133">Transmembrane helix</keyword>
<dbReference type="InterPro" id="IPR036909">
    <property type="entry name" value="Cyt_c-like_dom_sf"/>
</dbReference>
<evidence type="ECO:0000256" key="10">
    <source>
        <dbReference type="ARBA" id="ARBA00023136"/>
    </source>
</evidence>
<evidence type="ECO:0000256" key="1">
    <source>
        <dbReference type="ARBA" id="ARBA00004162"/>
    </source>
</evidence>